<dbReference type="eggNOG" id="COG0265">
    <property type="taxonomic scope" value="Bacteria"/>
</dbReference>
<sequence>MNKVFLSVCASVLLFASCASEPDVYVPFDYSQNDVVRNEIGTVRGMLADKPVTALWRVFLLKRNGAGSGDVVGEIAALYDECAAVVAAGCVASEASDDVLNALRLYTSLEAVQYPLLSEIPFSAESLASRVVRSVPGLGGAVGSAGNAASDAVPVSAPAKVSSFINGTVTVWVDLGIRVTKGVGYADRVIGSGFFIDPSGYIVTNYHVIQSEVDPAYEGYSRLYVKLAEDSDTRIPAKVVGWDPVLDLALLKVEVDAPFSFSLGSSADLDIGDRIFAIGSPVGLERTLTSGIVSAVDRKLFTVGSIMQIDAAVNSGNSGGPIIDGKGNVQAIVFAGMLAYEGLNFAIPVEYLKAELPLLFKGGKREHGWIGAFGKDIKADPITGRPAGLEVQYVMPGGSAHRSGIAAGDVITAVNGTAVDGLDAFQSALLHMMADTIVTVDTVKADGGSETFTVYIEARPENPGYLIYRSDVTAKAFIPIFGMELTPVSVSDKKKYTVTNILKGSSADEAGFSVYDPVELIKIEITPDKDGIFVQVYTKKRKSGYLDVNIAVGAQLDSPYYF</sequence>
<dbReference type="InterPro" id="IPR043504">
    <property type="entry name" value="Peptidase_S1_PA_chymotrypsin"/>
</dbReference>
<dbReference type="GO" id="GO:0004252">
    <property type="term" value="F:serine-type endopeptidase activity"/>
    <property type="evidence" value="ECO:0007669"/>
    <property type="project" value="InterPro"/>
</dbReference>
<dbReference type="SUPFAM" id="SSF50156">
    <property type="entry name" value="PDZ domain-like"/>
    <property type="match status" value="1"/>
</dbReference>
<dbReference type="InterPro" id="IPR041489">
    <property type="entry name" value="PDZ_6"/>
</dbReference>
<dbReference type="STRING" id="906968.Trebr_1766"/>
<dbReference type="PROSITE" id="PS50106">
    <property type="entry name" value="PDZ"/>
    <property type="match status" value="1"/>
</dbReference>
<dbReference type="Gene3D" id="2.40.10.10">
    <property type="entry name" value="Trypsin-like serine proteases"/>
    <property type="match status" value="2"/>
</dbReference>
<dbReference type="InterPro" id="IPR051201">
    <property type="entry name" value="Chloro_Bact_Ser_Proteases"/>
</dbReference>
<dbReference type="PROSITE" id="PS51257">
    <property type="entry name" value="PROKAR_LIPOPROTEIN"/>
    <property type="match status" value="1"/>
</dbReference>
<dbReference type="KEGG" id="tbe:Trebr_1766"/>
<gene>
    <name evidence="6" type="ordered locus">Trebr_1766</name>
</gene>
<evidence type="ECO:0000256" key="1">
    <source>
        <dbReference type="ARBA" id="ARBA00010541"/>
    </source>
</evidence>
<feature type="domain" description="PDZ" evidence="5">
    <location>
        <begin position="371"/>
        <end position="446"/>
    </location>
</feature>
<dbReference type="PANTHER" id="PTHR43343">
    <property type="entry name" value="PEPTIDASE S12"/>
    <property type="match status" value="1"/>
</dbReference>
<reference evidence="7" key="1">
    <citation type="submission" date="2011-04" db="EMBL/GenBank/DDBJ databases">
        <title>The complete genome of Treponema brennaborense DSM 12168.</title>
        <authorList>
            <person name="Lucas S."/>
            <person name="Han J."/>
            <person name="Lapidus A."/>
            <person name="Bruce D."/>
            <person name="Goodwin L."/>
            <person name="Pitluck S."/>
            <person name="Peters L."/>
            <person name="Kyrpides N."/>
            <person name="Mavromatis K."/>
            <person name="Ivanova N."/>
            <person name="Mikhailova N."/>
            <person name="Pagani I."/>
            <person name="Teshima H."/>
            <person name="Detter J.C."/>
            <person name="Tapia R."/>
            <person name="Han C."/>
            <person name="Land M."/>
            <person name="Hauser L."/>
            <person name="Markowitz V."/>
            <person name="Cheng J.-F."/>
            <person name="Hugenholtz P."/>
            <person name="Woyke T."/>
            <person name="Wu D."/>
            <person name="Gronow S."/>
            <person name="Wellnitz S."/>
            <person name="Brambilla E."/>
            <person name="Klenk H.-P."/>
            <person name="Eisen J.A."/>
        </authorList>
    </citation>
    <scope>NUCLEOTIDE SEQUENCE [LARGE SCALE GENOMIC DNA]</scope>
    <source>
        <strain evidence="7">DSM 12168 / CIP 105900 / DD5/3</strain>
    </source>
</reference>
<dbReference type="SUPFAM" id="SSF50494">
    <property type="entry name" value="Trypsin-like serine proteases"/>
    <property type="match status" value="1"/>
</dbReference>
<keyword evidence="7" id="KW-1185">Reference proteome</keyword>
<evidence type="ECO:0000256" key="3">
    <source>
        <dbReference type="ARBA" id="ARBA00022801"/>
    </source>
</evidence>
<keyword evidence="2" id="KW-0645">Protease</keyword>
<dbReference type="GO" id="GO:0006508">
    <property type="term" value="P:proteolysis"/>
    <property type="evidence" value="ECO:0007669"/>
    <property type="project" value="UniProtKB-KW"/>
</dbReference>
<evidence type="ECO:0000259" key="5">
    <source>
        <dbReference type="PROSITE" id="PS50106"/>
    </source>
</evidence>
<feature type="chain" id="PRO_5003316920" evidence="4">
    <location>
        <begin position="22"/>
        <end position="562"/>
    </location>
</feature>
<dbReference type="MEROPS" id="S01.454"/>
<dbReference type="InterPro" id="IPR001478">
    <property type="entry name" value="PDZ"/>
</dbReference>
<dbReference type="HOGENOM" id="CLU_026857_0_0_12"/>
<organism evidence="6 7">
    <name type="scientific">Treponema brennaborense (strain DSM 12168 / CIP 105900 / DD5/3)</name>
    <dbReference type="NCBI Taxonomy" id="906968"/>
    <lineage>
        <taxon>Bacteria</taxon>
        <taxon>Pseudomonadati</taxon>
        <taxon>Spirochaetota</taxon>
        <taxon>Spirochaetia</taxon>
        <taxon>Spirochaetales</taxon>
        <taxon>Treponemataceae</taxon>
        <taxon>Treponema</taxon>
    </lineage>
</organism>
<evidence type="ECO:0000313" key="7">
    <source>
        <dbReference type="Proteomes" id="UP000006546"/>
    </source>
</evidence>
<dbReference type="OrthoDB" id="9758917at2"/>
<keyword evidence="4" id="KW-0732">Signal</keyword>
<dbReference type="EMBL" id="CP002696">
    <property type="protein sequence ID" value="AEE17188.1"/>
    <property type="molecule type" value="Genomic_DNA"/>
</dbReference>
<dbReference type="InterPro" id="IPR001940">
    <property type="entry name" value="Peptidase_S1C"/>
</dbReference>
<dbReference type="Pfam" id="PF13365">
    <property type="entry name" value="Trypsin_2"/>
    <property type="match status" value="1"/>
</dbReference>
<evidence type="ECO:0000256" key="4">
    <source>
        <dbReference type="SAM" id="SignalP"/>
    </source>
</evidence>
<dbReference type="InterPro" id="IPR009003">
    <property type="entry name" value="Peptidase_S1_PA"/>
</dbReference>
<protein>
    <submittedName>
        <fullName evidence="6">Peptidase S1 and S6 chymotrypsin/Hap</fullName>
    </submittedName>
</protein>
<dbReference type="Pfam" id="PF17820">
    <property type="entry name" value="PDZ_6"/>
    <property type="match status" value="1"/>
</dbReference>
<proteinExistence type="inferred from homology"/>
<dbReference type="InterPro" id="IPR036034">
    <property type="entry name" value="PDZ_sf"/>
</dbReference>
<dbReference type="Gene3D" id="2.30.42.10">
    <property type="match status" value="1"/>
</dbReference>
<evidence type="ECO:0000313" key="6">
    <source>
        <dbReference type="EMBL" id="AEE17188.1"/>
    </source>
</evidence>
<accession>F4LQH9</accession>
<feature type="signal peptide" evidence="4">
    <location>
        <begin position="1"/>
        <end position="21"/>
    </location>
</feature>
<dbReference type="PANTHER" id="PTHR43343:SF3">
    <property type="entry name" value="PROTEASE DO-LIKE 8, CHLOROPLASTIC"/>
    <property type="match status" value="1"/>
</dbReference>
<name>F4LQH9_TREBD</name>
<dbReference type="SMART" id="SM00228">
    <property type="entry name" value="PDZ"/>
    <property type="match status" value="1"/>
</dbReference>
<dbReference type="Proteomes" id="UP000006546">
    <property type="component" value="Chromosome"/>
</dbReference>
<dbReference type="AlphaFoldDB" id="F4LQH9"/>
<evidence type="ECO:0000256" key="2">
    <source>
        <dbReference type="ARBA" id="ARBA00022670"/>
    </source>
</evidence>
<keyword evidence="3" id="KW-0378">Hydrolase</keyword>
<comment type="similarity">
    <text evidence="1">Belongs to the peptidase S1C family.</text>
</comment>
<dbReference type="RefSeq" id="WP_013758893.1">
    <property type="nucleotide sequence ID" value="NC_015500.1"/>
</dbReference>
<dbReference type="PRINTS" id="PR00834">
    <property type="entry name" value="PROTEASES2C"/>
</dbReference>